<comment type="similarity">
    <text evidence="1">Belongs to the DNA mismatch repair MutL/HexB family.</text>
</comment>
<proteinExistence type="inferred from homology"/>
<feature type="compositionally biased region" description="Basic and acidic residues" evidence="2">
    <location>
        <begin position="430"/>
        <end position="439"/>
    </location>
</feature>
<feature type="region of interest" description="Disordered" evidence="2">
    <location>
        <begin position="398"/>
        <end position="564"/>
    </location>
</feature>
<feature type="compositionally biased region" description="Polar residues" evidence="2">
    <location>
        <begin position="586"/>
        <end position="617"/>
    </location>
</feature>
<gene>
    <name evidence="4" type="ORF">B0T19DRAFT_477808</name>
</gene>
<dbReference type="Gene3D" id="3.30.1540.20">
    <property type="entry name" value="MutL, C-terminal domain, dimerisation subdomain"/>
    <property type="match status" value="1"/>
</dbReference>
<dbReference type="GO" id="GO:0005524">
    <property type="term" value="F:ATP binding"/>
    <property type="evidence" value="ECO:0007669"/>
    <property type="project" value="InterPro"/>
</dbReference>
<dbReference type="PANTHER" id="PTHR10073">
    <property type="entry name" value="DNA MISMATCH REPAIR PROTEIN MLH, PMS, MUTL"/>
    <property type="match status" value="1"/>
</dbReference>
<dbReference type="GO" id="GO:0006298">
    <property type="term" value="P:mismatch repair"/>
    <property type="evidence" value="ECO:0007669"/>
    <property type="project" value="InterPro"/>
</dbReference>
<dbReference type="Proteomes" id="UP001286456">
    <property type="component" value="Unassembled WGS sequence"/>
</dbReference>
<dbReference type="Pfam" id="PF13589">
    <property type="entry name" value="HATPase_c_3"/>
    <property type="match status" value="1"/>
</dbReference>
<name>A0AAE0I8Q8_9PEZI</name>
<dbReference type="InterPro" id="IPR038973">
    <property type="entry name" value="MutL/Mlh/Pms-like"/>
</dbReference>
<reference evidence="4" key="1">
    <citation type="journal article" date="2023" name="Mol. Phylogenet. Evol.">
        <title>Genome-scale phylogeny and comparative genomics of the fungal order Sordariales.</title>
        <authorList>
            <person name="Hensen N."/>
            <person name="Bonometti L."/>
            <person name="Westerberg I."/>
            <person name="Brannstrom I.O."/>
            <person name="Guillou S."/>
            <person name="Cros-Aarteil S."/>
            <person name="Calhoun S."/>
            <person name="Haridas S."/>
            <person name="Kuo A."/>
            <person name="Mondo S."/>
            <person name="Pangilinan J."/>
            <person name="Riley R."/>
            <person name="LaButti K."/>
            <person name="Andreopoulos B."/>
            <person name="Lipzen A."/>
            <person name="Chen C."/>
            <person name="Yan M."/>
            <person name="Daum C."/>
            <person name="Ng V."/>
            <person name="Clum A."/>
            <person name="Steindorff A."/>
            <person name="Ohm R.A."/>
            <person name="Martin F."/>
            <person name="Silar P."/>
            <person name="Natvig D.O."/>
            <person name="Lalanne C."/>
            <person name="Gautier V."/>
            <person name="Ament-Velasquez S.L."/>
            <person name="Kruys A."/>
            <person name="Hutchinson M.I."/>
            <person name="Powell A.J."/>
            <person name="Barry K."/>
            <person name="Miller A.N."/>
            <person name="Grigoriev I.V."/>
            <person name="Debuchy R."/>
            <person name="Gladieux P."/>
            <person name="Hiltunen Thoren M."/>
            <person name="Johannesson H."/>
        </authorList>
    </citation>
    <scope>NUCLEOTIDE SEQUENCE</scope>
    <source>
        <strain evidence="4">SMH4131-1</strain>
    </source>
</reference>
<dbReference type="InterPro" id="IPR037198">
    <property type="entry name" value="MutL_C_sf"/>
</dbReference>
<feature type="compositionally biased region" description="Polar residues" evidence="2">
    <location>
        <begin position="476"/>
        <end position="491"/>
    </location>
</feature>
<feature type="domain" description="MutL C-terminal dimerisation" evidence="3">
    <location>
        <begin position="691"/>
        <end position="906"/>
    </location>
</feature>
<dbReference type="GO" id="GO:0016887">
    <property type="term" value="F:ATP hydrolysis activity"/>
    <property type="evidence" value="ECO:0007669"/>
    <property type="project" value="InterPro"/>
</dbReference>
<feature type="compositionally biased region" description="Low complexity" evidence="2">
    <location>
        <begin position="441"/>
        <end position="461"/>
    </location>
</feature>
<feature type="compositionally biased region" description="Polar residues" evidence="2">
    <location>
        <begin position="530"/>
        <end position="548"/>
    </location>
</feature>
<evidence type="ECO:0000313" key="5">
    <source>
        <dbReference type="Proteomes" id="UP001286456"/>
    </source>
</evidence>
<feature type="region of interest" description="Disordered" evidence="2">
    <location>
        <begin position="577"/>
        <end position="617"/>
    </location>
</feature>
<dbReference type="Gene3D" id="3.30.565.10">
    <property type="entry name" value="Histidine kinase-like ATPase, C-terminal domain"/>
    <property type="match status" value="1"/>
</dbReference>
<evidence type="ECO:0000313" key="4">
    <source>
        <dbReference type="EMBL" id="KAK3320558.1"/>
    </source>
</evidence>
<dbReference type="GO" id="GO:0140664">
    <property type="term" value="F:ATP-dependent DNA damage sensor activity"/>
    <property type="evidence" value="ECO:0007669"/>
    <property type="project" value="InterPro"/>
</dbReference>
<organism evidence="4 5">
    <name type="scientific">Cercophora scortea</name>
    <dbReference type="NCBI Taxonomy" id="314031"/>
    <lineage>
        <taxon>Eukaryota</taxon>
        <taxon>Fungi</taxon>
        <taxon>Dikarya</taxon>
        <taxon>Ascomycota</taxon>
        <taxon>Pezizomycotina</taxon>
        <taxon>Sordariomycetes</taxon>
        <taxon>Sordariomycetidae</taxon>
        <taxon>Sordariales</taxon>
        <taxon>Lasiosphaeriaceae</taxon>
        <taxon>Cercophora</taxon>
    </lineage>
</organism>
<protein>
    <submittedName>
        <fullName evidence="4">MLH3 protein</fullName>
    </submittedName>
</protein>
<dbReference type="AlphaFoldDB" id="A0AAE0I8Q8"/>
<accession>A0AAE0I8Q8</accession>
<dbReference type="SMART" id="SM00853">
    <property type="entry name" value="MutL_C"/>
    <property type="match status" value="1"/>
</dbReference>
<dbReference type="SUPFAM" id="SSF55874">
    <property type="entry name" value="ATPase domain of HSP90 chaperone/DNA topoisomerase II/histidine kinase"/>
    <property type="match status" value="1"/>
</dbReference>
<keyword evidence="5" id="KW-1185">Reference proteome</keyword>
<dbReference type="GO" id="GO:0032300">
    <property type="term" value="C:mismatch repair complex"/>
    <property type="evidence" value="ECO:0007669"/>
    <property type="project" value="InterPro"/>
</dbReference>
<evidence type="ECO:0000259" key="3">
    <source>
        <dbReference type="SMART" id="SM00853"/>
    </source>
</evidence>
<dbReference type="InterPro" id="IPR042120">
    <property type="entry name" value="MutL_C_dimsub"/>
</dbReference>
<dbReference type="InterPro" id="IPR036890">
    <property type="entry name" value="HATPase_C_sf"/>
</dbReference>
<sequence length="982" mass="106990">MSIQPLPGDVVAQIKSSATITSLNGVVIGLLRNSLDAGASKINVSVDYARGGCSVEDNGTGIPPADFQENGGLGHLHYTSKYPPRADCHGRHGQFLASLAALSLLSIASHHQEYRSHNSLILHNSKVVARSTPAPPEQQILAFPSGTRVTVRDLFGSMPVRVKQRAVELERLGSAKTYEELLFTTVALLLAWPGQVTLSLRDVGTRRTTMLRTPAVSDQQDVRSSNRELITRTSSLLTQASLVDQEVLESWVPVGASVPGVSVSGCVCLTPVATKRVQFMTLGIQPLLNEHQLNPLYEEINQVFANSDFGTVEEVDLKNAGRLEKTEGFTAKELKARKGIDRWPMFFLRITLEGEVNCVDADGFLDDRHHNMAVMTDLLRVMSHEFLKRHHFRPKPVSAFDRLKSSRSGAVAQPDQPTTANSSTSSRSRSLREPRKSDSRSSTQKPSSATTAPASPFASWSRLKSGSATEGRYSKSAASSPRPTGTQSTPTQDERTLESRQGPTGWNPLFDRSGNLLRKPFDDGDDPAASQPNTPRSTNHQDSPSPNNADAGANADTETTENIVWIDPKTKTKILIDPRTGFTIKPPSSSTATTQRQPTRQDPATSRSSKPQTHQKSAWLQDIISTWKNPAFRPVERPIPQVSEVAGEHKCGGTDECSRIVHNLEFTGGNTPSTATLQGRFSKDALRTAEILGQVDRKFILAKVSTEPAAATRKSSGYSEKPADGAGGESDRRVLVLIDQHAADERCRVEELMKGYFVLEPGGGTPQARTERLDKPLRFEVAKQDGDLLGRFCEHFERWGVVYEALLSAPGDDDVTTSGQVTVEARSLPPSIMERCRVEPRLLVELLRREIWRLYDRSGGGTGVGGSVDSGAEGEWVAWFHHCPEGILEMINSRSCRSAIMFNDPLSLEQCCDLVRRLAECAFPFQCAHGRPSMAPLVDLGPSLAAGAAGETDFARGRAGGSAESLAGGLKRWALSKKMRDV</sequence>
<dbReference type="PANTHER" id="PTHR10073:SF47">
    <property type="entry name" value="DNA MISMATCH REPAIR PROTEIN MLH3"/>
    <property type="match status" value="1"/>
</dbReference>
<dbReference type="InterPro" id="IPR014790">
    <property type="entry name" value="MutL_C"/>
</dbReference>
<evidence type="ECO:0000256" key="2">
    <source>
        <dbReference type="SAM" id="MobiDB-lite"/>
    </source>
</evidence>
<reference evidence="4" key="2">
    <citation type="submission" date="2023-06" db="EMBL/GenBank/DDBJ databases">
        <authorList>
            <consortium name="Lawrence Berkeley National Laboratory"/>
            <person name="Haridas S."/>
            <person name="Hensen N."/>
            <person name="Bonometti L."/>
            <person name="Westerberg I."/>
            <person name="Brannstrom I.O."/>
            <person name="Guillou S."/>
            <person name="Cros-Aarteil S."/>
            <person name="Calhoun S."/>
            <person name="Kuo A."/>
            <person name="Mondo S."/>
            <person name="Pangilinan J."/>
            <person name="Riley R."/>
            <person name="Labutti K."/>
            <person name="Andreopoulos B."/>
            <person name="Lipzen A."/>
            <person name="Chen C."/>
            <person name="Yanf M."/>
            <person name="Daum C."/>
            <person name="Ng V."/>
            <person name="Clum A."/>
            <person name="Steindorff A."/>
            <person name="Ohm R."/>
            <person name="Martin F."/>
            <person name="Silar P."/>
            <person name="Natvig D."/>
            <person name="Lalanne C."/>
            <person name="Gautier V."/>
            <person name="Ament-Velasquez S.L."/>
            <person name="Kruys A."/>
            <person name="Hutchinson M.I."/>
            <person name="Powell A.J."/>
            <person name="Barry K."/>
            <person name="Miller A.N."/>
            <person name="Grigoriev I.V."/>
            <person name="Debuchy R."/>
            <person name="Gladieux P."/>
            <person name="Thoren M.H."/>
            <person name="Johannesson H."/>
        </authorList>
    </citation>
    <scope>NUCLEOTIDE SEQUENCE</scope>
    <source>
        <strain evidence="4">SMH4131-1</strain>
    </source>
</reference>
<evidence type="ECO:0000256" key="1">
    <source>
        <dbReference type="ARBA" id="ARBA00006082"/>
    </source>
</evidence>
<dbReference type="SUPFAM" id="SSF118116">
    <property type="entry name" value="DNA mismatch repair protein MutL"/>
    <property type="match status" value="2"/>
</dbReference>
<comment type="caution">
    <text evidence="4">The sequence shown here is derived from an EMBL/GenBank/DDBJ whole genome shotgun (WGS) entry which is preliminary data.</text>
</comment>
<dbReference type="EMBL" id="JAUEPO010000005">
    <property type="protein sequence ID" value="KAK3320558.1"/>
    <property type="molecule type" value="Genomic_DNA"/>
</dbReference>